<comment type="caution">
    <text evidence="2">The sequence shown here is derived from an EMBL/GenBank/DDBJ whole genome shotgun (WGS) entry which is preliminary data.</text>
</comment>
<sequence>MRLPRATAAIGATLLLCACGGGAPDAANTAIAGNDAATANQAAATSSTSAALDVYRGRYPNEVVGATRFNEHPLVRAAVAKALGKHKAMSARTVLEGAGPATPIAMAGDRLLSWGCEQHNCGAHNWALLVAADGSRPELCYHNEAMQPVTRWLIDGEASARMLPEGCPSGDARPA</sequence>
<evidence type="ECO:0000313" key="3">
    <source>
        <dbReference type="Proteomes" id="UP000309138"/>
    </source>
</evidence>
<feature type="signal peptide" evidence="1">
    <location>
        <begin position="1"/>
        <end position="23"/>
    </location>
</feature>
<evidence type="ECO:0000313" key="2">
    <source>
        <dbReference type="EMBL" id="TKD51955.1"/>
    </source>
</evidence>
<keyword evidence="1" id="KW-0732">Signal</keyword>
<proteinExistence type="predicted"/>
<accession>A0A4U1L6N7</accession>
<name>A0A4U1L6N7_9SPHN</name>
<evidence type="ECO:0008006" key="4">
    <source>
        <dbReference type="Google" id="ProtNLM"/>
    </source>
</evidence>
<dbReference type="RefSeq" id="WP_136943887.1">
    <property type="nucleotide sequence ID" value="NZ_SWKR01000002.1"/>
</dbReference>
<reference evidence="2 3" key="1">
    <citation type="submission" date="2019-04" db="EMBL/GenBank/DDBJ databases">
        <authorList>
            <person name="Yang Y."/>
            <person name="Wei D."/>
        </authorList>
    </citation>
    <scope>NUCLEOTIDE SEQUENCE [LARGE SCALE GENOMIC DNA]</scope>
    <source>
        <strain evidence="2 3">L-1-4w-11</strain>
    </source>
</reference>
<dbReference type="AlphaFoldDB" id="A0A4U1L6N7"/>
<gene>
    <name evidence="2" type="ORF">FBR43_15295</name>
</gene>
<evidence type="ECO:0000256" key="1">
    <source>
        <dbReference type="SAM" id="SignalP"/>
    </source>
</evidence>
<dbReference type="Proteomes" id="UP000309138">
    <property type="component" value="Unassembled WGS sequence"/>
</dbReference>
<dbReference type="EMBL" id="SWKR01000002">
    <property type="protein sequence ID" value="TKD51955.1"/>
    <property type="molecule type" value="Genomic_DNA"/>
</dbReference>
<dbReference type="PROSITE" id="PS51257">
    <property type="entry name" value="PROKAR_LIPOPROTEIN"/>
    <property type="match status" value="1"/>
</dbReference>
<keyword evidence="3" id="KW-1185">Reference proteome</keyword>
<feature type="chain" id="PRO_5020785388" description="Inhibitor of vertebrate lysozyme (Ivy)" evidence="1">
    <location>
        <begin position="24"/>
        <end position="175"/>
    </location>
</feature>
<organism evidence="2 3">
    <name type="scientific">Sphingomonas baiyangensis</name>
    <dbReference type="NCBI Taxonomy" id="2572576"/>
    <lineage>
        <taxon>Bacteria</taxon>
        <taxon>Pseudomonadati</taxon>
        <taxon>Pseudomonadota</taxon>
        <taxon>Alphaproteobacteria</taxon>
        <taxon>Sphingomonadales</taxon>
        <taxon>Sphingomonadaceae</taxon>
        <taxon>Sphingomonas</taxon>
    </lineage>
</organism>
<dbReference type="OrthoDB" id="7204430at2"/>
<protein>
    <recommendedName>
        <fullName evidence="4">Inhibitor of vertebrate lysozyme (Ivy)</fullName>
    </recommendedName>
</protein>